<organism evidence="1 2">
    <name type="scientific">Mesorhabditis belari</name>
    <dbReference type="NCBI Taxonomy" id="2138241"/>
    <lineage>
        <taxon>Eukaryota</taxon>
        <taxon>Metazoa</taxon>
        <taxon>Ecdysozoa</taxon>
        <taxon>Nematoda</taxon>
        <taxon>Chromadorea</taxon>
        <taxon>Rhabditida</taxon>
        <taxon>Rhabditina</taxon>
        <taxon>Rhabditomorpha</taxon>
        <taxon>Rhabditoidea</taxon>
        <taxon>Rhabditidae</taxon>
        <taxon>Mesorhabditinae</taxon>
        <taxon>Mesorhabditis</taxon>
    </lineage>
</organism>
<dbReference type="AlphaFoldDB" id="A0AAF3FJJ1"/>
<reference evidence="2" key="1">
    <citation type="submission" date="2024-02" db="UniProtKB">
        <authorList>
            <consortium name="WormBaseParasite"/>
        </authorList>
    </citation>
    <scope>IDENTIFICATION</scope>
</reference>
<evidence type="ECO:0000313" key="1">
    <source>
        <dbReference type="Proteomes" id="UP000887575"/>
    </source>
</evidence>
<accession>A0AAF3FJJ1</accession>
<dbReference type="PANTHER" id="PTHR46060:SF1">
    <property type="entry name" value="MARINER MOS1 TRANSPOSASE-LIKE PROTEIN"/>
    <property type="match status" value="1"/>
</dbReference>
<proteinExistence type="predicted"/>
<sequence length="112" mass="13182">MMVVYDPACRISSKKALHHAYFNGIEEKLEELGWETLPHPPYSPDISLSDYHLFCSMRNHLAGNRFKDVQEVEKWLTDFFAFKQANFYAEGIHSLHGRWKQILLTYGEYIVD</sequence>
<dbReference type="InterPro" id="IPR036397">
    <property type="entry name" value="RNaseH_sf"/>
</dbReference>
<evidence type="ECO:0000313" key="2">
    <source>
        <dbReference type="WBParaSite" id="MBELARI_LOCUS7273"/>
    </source>
</evidence>
<name>A0AAF3FJJ1_9BILA</name>
<dbReference type="WBParaSite" id="MBELARI_LOCUS7273">
    <property type="protein sequence ID" value="MBELARI_LOCUS7273"/>
    <property type="gene ID" value="MBELARI_LOCUS7273"/>
</dbReference>
<dbReference type="Gene3D" id="3.30.420.10">
    <property type="entry name" value="Ribonuclease H-like superfamily/Ribonuclease H"/>
    <property type="match status" value="1"/>
</dbReference>
<keyword evidence="1" id="KW-1185">Reference proteome</keyword>
<protein>
    <recommendedName>
        <fullName evidence="3">Histone-lysine N-methyltransferase SETMAR</fullName>
    </recommendedName>
</protein>
<dbReference type="InterPro" id="IPR052709">
    <property type="entry name" value="Transposase-MT_Hybrid"/>
</dbReference>
<dbReference type="Proteomes" id="UP000887575">
    <property type="component" value="Unassembled WGS sequence"/>
</dbReference>
<dbReference type="GO" id="GO:0003676">
    <property type="term" value="F:nucleic acid binding"/>
    <property type="evidence" value="ECO:0007669"/>
    <property type="project" value="InterPro"/>
</dbReference>
<dbReference type="PANTHER" id="PTHR46060">
    <property type="entry name" value="MARINER MOS1 TRANSPOSASE-LIKE PROTEIN"/>
    <property type="match status" value="1"/>
</dbReference>
<evidence type="ECO:0008006" key="3">
    <source>
        <dbReference type="Google" id="ProtNLM"/>
    </source>
</evidence>